<name>A0ABD2M372_9BILA</name>
<sequence>MLLFYLLFRNADVFHSGMLLFCLLFQILICFIPECCYSVSCSEMLMFSIPECCYSVSCSGMLRIHIFDDSNGKTARLFLNLILLQNGVLKELHRIACNYSRGSGEYRIVDTIRAGEPFGPNAADARKQMKKLMSQLDELLADKSKAVVRTAIYAHLEIVRI</sequence>
<dbReference type="SUPFAM" id="SSF140931">
    <property type="entry name" value="Fic-like"/>
    <property type="match status" value="1"/>
</dbReference>
<protein>
    <submittedName>
        <fullName evidence="1">Uncharacterized protein</fullName>
    </submittedName>
</protein>
<dbReference type="Proteomes" id="UP001620626">
    <property type="component" value="Unassembled WGS sequence"/>
</dbReference>
<gene>
    <name evidence="1" type="ORF">niasHT_002665</name>
</gene>
<dbReference type="Gene3D" id="1.10.3290.10">
    <property type="entry name" value="Fido-like domain"/>
    <property type="match status" value="2"/>
</dbReference>
<evidence type="ECO:0000313" key="1">
    <source>
        <dbReference type="EMBL" id="KAL3121919.1"/>
    </source>
</evidence>
<dbReference type="InterPro" id="IPR036597">
    <property type="entry name" value="Fido-like_dom_sf"/>
</dbReference>
<accession>A0ABD2M372</accession>
<dbReference type="AlphaFoldDB" id="A0ABD2M372"/>
<keyword evidence="2" id="KW-1185">Reference proteome</keyword>
<comment type="caution">
    <text evidence="1">The sequence shown here is derived from an EMBL/GenBank/DDBJ whole genome shotgun (WGS) entry which is preliminary data.</text>
</comment>
<reference evidence="1 2" key="1">
    <citation type="submission" date="2024-10" db="EMBL/GenBank/DDBJ databases">
        <authorList>
            <person name="Kim D."/>
        </authorList>
    </citation>
    <scope>NUCLEOTIDE SEQUENCE [LARGE SCALE GENOMIC DNA]</scope>
    <source>
        <strain evidence="1">BH-2024</strain>
    </source>
</reference>
<organism evidence="1 2">
    <name type="scientific">Heterodera trifolii</name>
    <dbReference type="NCBI Taxonomy" id="157864"/>
    <lineage>
        <taxon>Eukaryota</taxon>
        <taxon>Metazoa</taxon>
        <taxon>Ecdysozoa</taxon>
        <taxon>Nematoda</taxon>
        <taxon>Chromadorea</taxon>
        <taxon>Rhabditida</taxon>
        <taxon>Tylenchina</taxon>
        <taxon>Tylenchomorpha</taxon>
        <taxon>Tylenchoidea</taxon>
        <taxon>Heteroderidae</taxon>
        <taxon>Heteroderinae</taxon>
        <taxon>Heterodera</taxon>
    </lineage>
</organism>
<proteinExistence type="predicted"/>
<evidence type="ECO:0000313" key="2">
    <source>
        <dbReference type="Proteomes" id="UP001620626"/>
    </source>
</evidence>
<dbReference type="EMBL" id="JBICBT010000172">
    <property type="protein sequence ID" value="KAL3121919.1"/>
    <property type="molecule type" value="Genomic_DNA"/>
</dbReference>